<name>A0A482WP96_LAOST</name>
<feature type="chain" id="PRO_5019825522" evidence="1">
    <location>
        <begin position="30"/>
        <end position="163"/>
    </location>
</feature>
<keyword evidence="1" id="KW-0732">Signal</keyword>
<accession>A0A482WP96</accession>
<organism evidence="2 3">
    <name type="scientific">Laodelphax striatellus</name>
    <name type="common">Small brown planthopper</name>
    <name type="synonym">Delphax striatella</name>
    <dbReference type="NCBI Taxonomy" id="195883"/>
    <lineage>
        <taxon>Eukaryota</taxon>
        <taxon>Metazoa</taxon>
        <taxon>Ecdysozoa</taxon>
        <taxon>Arthropoda</taxon>
        <taxon>Hexapoda</taxon>
        <taxon>Insecta</taxon>
        <taxon>Pterygota</taxon>
        <taxon>Neoptera</taxon>
        <taxon>Paraneoptera</taxon>
        <taxon>Hemiptera</taxon>
        <taxon>Auchenorrhyncha</taxon>
        <taxon>Fulgoroidea</taxon>
        <taxon>Delphacidae</taxon>
        <taxon>Criomorphinae</taxon>
        <taxon>Laodelphax</taxon>
    </lineage>
</organism>
<keyword evidence="3" id="KW-1185">Reference proteome</keyword>
<gene>
    <name evidence="2" type="ORF">LSTR_LSTR015385</name>
</gene>
<sequence>MKTSSTGDYMVQLLSIIFLSLLNINWVLGEVGYNPLGLVGTGRPWSLWYGPPGSEDSVACQDNARTSRALELLPPKSPILGPLTKTLILSTASETTYQPGAAKNVPEAPYLYYRPPSPYRSSEPFDRSVPSRHTSDYVLVPYSVPGSISSEPLNAPPGTVVIL</sequence>
<dbReference type="OrthoDB" id="10400345at2759"/>
<dbReference type="Proteomes" id="UP000291343">
    <property type="component" value="Unassembled WGS sequence"/>
</dbReference>
<dbReference type="InParanoid" id="A0A482WP96"/>
<proteinExistence type="predicted"/>
<feature type="signal peptide" evidence="1">
    <location>
        <begin position="1"/>
        <end position="29"/>
    </location>
</feature>
<reference evidence="2 3" key="1">
    <citation type="journal article" date="2017" name="Gigascience">
        <title>Genome sequence of the small brown planthopper, Laodelphax striatellus.</title>
        <authorList>
            <person name="Zhu J."/>
            <person name="Jiang F."/>
            <person name="Wang X."/>
            <person name="Yang P."/>
            <person name="Bao Y."/>
            <person name="Zhao W."/>
            <person name="Wang W."/>
            <person name="Lu H."/>
            <person name="Wang Q."/>
            <person name="Cui N."/>
            <person name="Li J."/>
            <person name="Chen X."/>
            <person name="Luo L."/>
            <person name="Yu J."/>
            <person name="Kang L."/>
            <person name="Cui F."/>
        </authorList>
    </citation>
    <scope>NUCLEOTIDE SEQUENCE [LARGE SCALE GENOMIC DNA]</scope>
    <source>
        <strain evidence="2">Lst14</strain>
    </source>
</reference>
<protein>
    <submittedName>
        <fullName evidence="2">Uncharacterized protein</fullName>
    </submittedName>
</protein>
<evidence type="ECO:0000313" key="3">
    <source>
        <dbReference type="Proteomes" id="UP000291343"/>
    </source>
</evidence>
<dbReference type="EMBL" id="QKKF02030121">
    <property type="protein sequence ID" value="RZF34850.1"/>
    <property type="molecule type" value="Genomic_DNA"/>
</dbReference>
<comment type="caution">
    <text evidence="2">The sequence shown here is derived from an EMBL/GenBank/DDBJ whole genome shotgun (WGS) entry which is preliminary data.</text>
</comment>
<evidence type="ECO:0000256" key="1">
    <source>
        <dbReference type="SAM" id="SignalP"/>
    </source>
</evidence>
<evidence type="ECO:0000313" key="2">
    <source>
        <dbReference type="EMBL" id="RZF34850.1"/>
    </source>
</evidence>
<dbReference type="AlphaFoldDB" id="A0A482WP96"/>